<proteinExistence type="inferred from homology"/>
<feature type="domain" description="Leucine-binding protein" evidence="5">
    <location>
        <begin position="40"/>
        <end position="376"/>
    </location>
</feature>
<protein>
    <submittedName>
        <fullName evidence="6">Branched-chain amino acid transport system substrate-binding protein</fullName>
    </submittedName>
</protein>
<dbReference type="Gene3D" id="3.40.50.2300">
    <property type="match status" value="2"/>
</dbReference>
<comment type="caution">
    <text evidence="6">The sequence shown here is derived from an EMBL/GenBank/DDBJ whole genome shotgun (WGS) entry which is preliminary data.</text>
</comment>
<dbReference type="InterPro" id="IPR028081">
    <property type="entry name" value="Leu-bd"/>
</dbReference>
<gene>
    <name evidence="6" type="ORF">EV666_110134</name>
</gene>
<keyword evidence="7" id="KW-1185">Reference proteome</keyword>
<keyword evidence="3" id="KW-0813">Transport</keyword>
<evidence type="ECO:0000259" key="5">
    <source>
        <dbReference type="Pfam" id="PF13458"/>
    </source>
</evidence>
<keyword evidence="2 4" id="KW-0732">Signal</keyword>
<dbReference type="EMBL" id="SLWL01000010">
    <property type="protein sequence ID" value="TCO12095.1"/>
    <property type="molecule type" value="Genomic_DNA"/>
</dbReference>
<dbReference type="CDD" id="cd06327">
    <property type="entry name" value="PBP1_SBP-like"/>
    <property type="match status" value="1"/>
</dbReference>
<name>A0A4R2GQK3_9HYPH</name>
<organism evidence="6 7">
    <name type="scientific">Camelimonas lactis</name>
    <dbReference type="NCBI Taxonomy" id="659006"/>
    <lineage>
        <taxon>Bacteria</taxon>
        <taxon>Pseudomonadati</taxon>
        <taxon>Pseudomonadota</taxon>
        <taxon>Alphaproteobacteria</taxon>
        <taxon>Hyphomicrobiales</taxon>
        <taxon>Chelatococcaceae</taxon>
        <taxon>Camelimonas</taxon>
    </lineage>
</organism>
<dbReference type="AlphaFoldDB" id="A0A4R2GQK3"/>
<dbReference type="InterPro" id="IPR051010">
    <property type="entry name" value="BCAA_transport"/>
</dbReference>
<dbReference type="OrthoDB" id="5794591at2"/>
<dbReference type="PANTHER" id="PTHR30483">
    <property type="entry name" value="LEUCINE-SPECIFIC-BINDING PROTEIN"/>
    <property type="match status" value="1"/>
</dbReference>
<evidence type="ECO:0000256" key="2">
    <source>
        <dbReference type="ARBA" id="ARBA00022729"/>
    </source>
</evidence>
<feature type="signal peptide" evidence="4">
    <location>
        <begin position="1"/>
        <end position="31"/>
    </location>
</feature>
<reference evidence="6 7" key="1">
    <citation type="submission" date="2019-03" db="EMBL/GenBank/DDBJ databases">
        <title>Genomic Encyclopedia of Type Strains, Phase IV (KMG-IV): sequencing the most valuable type-strain genomes for metagenomic binning, comparative biology and taxonomic classification.</title>
        <authorList>
            <person name="Goeker M."/>
        </authorList>
    </citation>
    <scope>NUCLEOTIDE SEQUENCE [LARGE SCALE GENOMIC DNA]</scope>
    <source>
        <strain evidence="6 7">DSM 22958</strain>
    </source>
</reference>
<dbReference type="PANTHER" id="PTHR30483:SF6">
    <property type="entry name" value="PERIPLASMIC BINDING PROTEIN OF ABC TRANSPORTER FOR NATURAL AMINO ACIDS"/>
    <property type="match status" value="1"/>
</dbReference>
<accession>A0A4R2GQK3</accession>
<dbReference type="RefSeq" id="WP_132008248.1">
    <property type="nucleotide sequence ID" value="NZ_JBHUNN010000002.1"/>
</dbReference>
<evidence type="ECO:0000313" key="6">
    <source>
        <dbReference type="EMBL" id="TCO12095.1"/>
    </source>
</evidence>
<dbReference type="SUPFAM" id="SSF53822">
    <property type="entry name" value="Periplasmic binding protein-like I"/>
    <property type="match status" value="1"/>
</dbReference>
<feature type="chain" id="PRO_5020492982" evidence="4">
    <location>
        <begin position="32"/>
        <end position="415"/>
    </location>
</feature>
<evidence type="ECO:0000313" key="7">
    <source>
        <dbReference type="Proteomes" id="UP000294881"/>
    </source>
</evidence>
<dbReference type="InterPro" id="IPR028082">
    <property type="entry name" value="Peripla_BP_I"/>
</dbReference>
<sequence>MAKRTHRTPFHLRRWAAGLALLAGAASPALAEPAISDGVVKFGVLTDLSGPSADGTGKGSVVAAEMAIADFGGKVLGKPIELVFADHQSKTDIGMATARRWYDAEKVDVILDVPVSSIALGVQQLTRERNRVFLMMGPGSSELTGAACSPNGVQWVYNTYALANVAGKALVERGDNSWFFITADYTFGHMLEKDASAVVKAHGGKVLGSARHPFNNNDFASQVVQAKTSGAKVVALADSGQDTQNVLKQAAEFGLAAGGQKLIALLFGITDVPGVGLDIAQGMMLTDAFYWDRDDETRAFAKRFYEKVGRMPTMMQAGVYSAVSHYLKAVAAAGTDEAKAAVAQMKKTKINDIFAKDGYIRDDGQMIHDMYLVQVKTPEQSKSKWDVYNIVATVPGEQAFQSLDKSACPLVKKTR</sequence>
<dbReference type="GO" id="GO:0006865">
    <property type="term" value="P:amino acid transport"/>
    <property type="evidence" value="ECO:0007669"/>
    <property type="project" value="UniProtKB-KW"/>
</dbReference>
<dbReference type="Pfam" id="PF13458">
    <property type="entry name" value="Peripla_BP_6"/>
    <property type="match status" value="1"/>
</dbReference>
<comment type="similarity">
    <text evidence="1">Belongs to the leucine-binding protein family.</text>
</comment>
<evidence type="ECO:0000256" key="3">
    <source>
        <dbReference type="ARBA" id="ARBA00022970"/>
    </source>
</evidence>
<evidence type="ECO:0000256" key="1">
    <source>
        <dbReference type="ARBA" id="ARBA00010062"/>
    </source>
</evidence>
<dbReference type="Proteomes" id="UP000294881">
    <property type="component" value="Unassembled WGS sequence"/>
</dbReference>
<keyword evidence="3" id="KW-0029">Amino-acid transport</keyword>
<evidence type="ECO:0000256" key="4">
    <source>
        <dbReference type="SAM" id="SignalP"/>
    </source>
</evidence>